<protein>
    <submittedName>
        <fullName evidence="2">Uncharacterized protein</fullName>
    </submittedName>
</protein>
<feature type="region of interest" description="Disordered" evidence="1">
    <location>
        <begin position="79"/>
        <end position="154"/>
    </location>
</feature>
<comment type="caution">
    <text evidence="2">The sequence shown here is derived from an EMBL/GenBank/DDBJ whole genome shotgun (WGS) entry which is preliminary data.</text>
</comment>
<gene>
    <name evidence="2" type="ORF">PoB_005537100</name>
</gene>
<accession>A0AAV4C832</accession>
<reference evidence="2 3" key="1">
    <citation type="journal article" date="2021" name="Elife">
        <title>Chloroplast acquisition without the gene transfer in kleptoplastic sea slugs, Plakobranchus ocellatus.</title>
        <authorList>
            <person name="Maeda T."/>
            <person name="Takahashi S."/>
            <person name="Yoshida T."/>
            <person name="Shimamura S."/>
            <person name="Takaki Y."/>
            <person name="Nagai Y."/>
            <person name="Toyoda A."/>
            <person name="Suzuki Y."/>
            <person name="Arimoto A."/>
            <person name="Ishii H."/>
            <person name="Satoh N."/>
            <person name="Nishiyama T."/>
            <person name="Hasebe M."/>
            <person name="Maruyama T."/>
            <person name="Minagawa J."/>
            <person name="Obokata J."/>
            <person name="Shigenobu S."/>
        </authorList>
    </citation>
    <scope>NUCLEOTIDE SEQUENCE [LARGE SCALE GENOMIC DNA]</scope>
</reference>
<sequence>MARRSPHIAKNHIMHRYNVLTSLSFKHTSKARQVQWNNGRQPALAQDEVSQESALQIDHWQALITFCVLTVTVAEAPVAKCSSNSSSSSSNSNSNSNKNSNNSNSSSSSSSSSNNDNDNINDSNKNNSDHNNNNENDINNNNLTNLVNNRQPCT</sequence>
<dbReference type="AlphaFoldDB" id="A0AAV4C832"/>
<name>A0AAV4C832_9GAST</name>
<evidence type="ECO:0000313" key="2">
    <source>
        <dbReference type="EMBL" id="GFO28866.1"/>
    </source>
</evidence>
<feature type="compositionally biased region" description="Polar residues" evidence="1">
    <location>
        <begin position="143"/>
        <end position="154"/>
    </location>
</feature>
<evidence type="ECO:0000313" key="3">
    <source>
        <dbReference type="Proteomes" id="UP000735302"/>
    </source>
</evidence>
<keyword evidence="3" id="KW-1185">Reference proteome</keyword>
<evidence type="ECO:0000256" key="1">
    <source>
        <dbReference type="SAM" id="MobiDB-lite"/>
    </source>
</evidence>
<dbReference type="Proteomes" id="UP000735302">
    <property type="component" value="Unassembled WGS sequence"/>
</dbReference>
<proteinExistence type="predicted"/>
<feature type="compositionally biased region" description="Low complexity" evidence="1">
    <location>
        <begin position="82"/>
        <end position="142"/>
    </location>
</feature>
<organism evidence="2 3">
    <name type="scientific">Plakobranchus ocellatus</name>
    <dbReference type="NCBI Taxonomy" id="259542"/>
    <lineage>
        <taxon>Eukaryota</taxon>
        <taxon>Metazoa</taxon>
        <taxon>Spiralia</taxon>
        <taxon>Lophotrochozoa</taxon>
        <taxon>Mollusca</taxon>
        <taxon>Gastropoda</taxon>
        <taxon>Heterobranchia</taxon>
        <taxon>Euthyneura</taxon>
        <taxon>Panpulmonata</taxon>
        <taxon>Sacoglossa</taxon>
        <taxon>Placobranchoidea</taxon>
        <taxon>Plakobranchidae</taxon>
        <taxon>Plakobranchus</taxon>
    </lineage>
</organism>
<dbReference type="EMBL" id="BLXT01006084">
    <property type="protein sequence ID" value="GFO28866.1"/>
    <property type="molecule type" value="Genomic_DNA"/>
</dbReference>